<organism evidence="1 2">
    <name type="scientific">Amazonocrinis nigriterrae CENA67</name>
    <dbReference type="NCBI Taxonomy" id="2794033"/>
    <lineage>
        <taxon>Bacteria</taxon>
        <taxon>Bacillati</taxon>
        <taxon>Cyanobacteriota</taxon>
        <taxon>Cyanophyceae</taxon>
        <taxon>Nostocales</taxon>
        <taxon>Nostocaceae</taxon>
        <taxon>Amazonocrinis</taxon>
        <taxon>Amazonocrinis nigriterrae</taxon>
    </lineage>
</organism>
<name>A0A8J7HJ14_9NOST</name>
<reference evidence="1 2" key="1">
    <citation type="journal article" date="2021" name="Int. J. Syst. Evol. Microbiol.">
        <title>Amazonocrinis nigriterrae gen. nov., sp. nov., Atlanticothrix silvestris gen. nov., sp. nov. and Dendronalium phyllosphericum gen. nov., sp. nov., nostocacean cyanobacteria from Brazilian environments.</title>
        <authorList>
            <person name="Alvarenga D.O."/>
            <person name="Andreote A.P.D."/>
            <person name="Branco L.H.Z."/>
            <person name="Delbaje E."/>
            <person name="Cruz R.B."/>
            <person name="Varani A.M."/>
            <person name="Fiore M.F."/>
        </authorList>
    </citation>
    <scope>NUCLEOTIDE SEQUENCE [LARGE SCALE GENOMIC DNA]</scope>
    <source>
        <strain evidence="1 2">CENA67</strain>
    </source>
</reference>
<dbReference type="AlphaFoldDB" id="A0A8J7HJ14"/>
<keyword evidence="2" id="KW-1185">Reference proteome</keyword>
<sequence length="55" mass="6071">MGIQSLPKSCQNIFSVLNSQSWSPQNIAIGNDYHFTIALLSCDRPTDHSYGDIVS</sequence>
<proteinExistence type="predicted"/>
<comment type="caution">
    <text evidence="1">The sequence shown here is derived from an EMBL/GenBank/DDBJ whole genome shotgun (WGS) entry which is preliminary data.</text>
</comment>
<dbReference type="EMBL" id="JAECZC010000001">
    <property type="protein sequence ID" value="MBH8560662.1"/>
    <property type="molecule type" value="Genomic_DNA"/>
</dbReference>
<evidence type="ECO:0000313" key="2">
    <source>
        <dbReference type="Proteomes" id="UP000632766"/>
    </source>
</evidence>
<dbReference type="Proteomes" id="UP000632766">
    <property type="component" value="Unassembled WGS sequence"/>
</dbReference>
<evidence type="ECO:0000313" key="1">
    <source>
        <dbReference type="EMBL" id="MBH8560662.1"/>
    </source>
</evidence>
<protein>
    <submittedName>
        <fullName evidence="1">Uncharacterized protein</fullName>
    </submittedName>
</protein>
<gene>
    <name evidence="1" type="ORF">I8748_00290</name>
</gene>
<dbReference type="RefSeq" id="WP_198122728.1">
    <property type="nucleotide sequence ID" value="NZ_JAECZC010000001.1"/>
</dbReference>
<accession>A0A8J7HJ14</accession>